<feature type="transmembrane region" description="Helical" evidence="1">
    <location>
        <begin position="47"/>
        <end position="63"/>
    </location>
</feature>
<evidence type="ECO:0000259" key="2">
    <source>
        <dbReference type="Pfam" id="PF01478"/>
    </source>
</evidence>
<evidence type="ECO:0000313" key="4">
    <source>
        <dbReference type="Proteomes" id="UP000515703"/>
    </source>
</evidence>
<feature type="transmembrane region" description="Helical" evidence="1">
    <location>
        <begin position="120"/>
        <end position="138"/>
    </location>
</feature>
<keyword evidence="1" id="KW-0472">Membrane</keyword>
<evidence type="ECO:0000313" key="3">
    <source>
        <dbReference type="EMBL" id="BCJ98398.1"/>
    </source>
</evidence>
<dbReference type="Proteomes" id="UP000515703">
    <property type="component" value="Chromosome"/>
</dbReference>
<keyword evidence="4" id="KW-1185">Reference proteome</keyword>
<reference evidence="3 4" key="2">
    <citation type="submission" date="2020-08" db="EMBL/GenBank/DDBJ databases">
        <authorList>
            <person name="Ueki A."/>
            <person name="Tonouchi A."/>
        </authorList>
    </citation>
    <scope>NUCLEOTIDE SEQUENCE [LARGE SCALE GENOMIC DNA]</scope>
    <source>
        <strain evidence="3 4">CTTW</strain>
    </source>
</reference>
<feature type="domain" description="Prepilin type IV endopeptidase peptidase" evidence="2">
    <location>
        <begin position="6"/>
        <end position="102"/>
    </location>
</feature>
<protein>
    <submittedName>
        <fullName evidence="3">Prepilin peptidase</fullName>
    </submittedName>
</protein>
<reference evidence="3 4" key="1">
    <citation type="submission" date="2020-08" db="EMBL/GenBank/DDBJ databases">
        <title>Draft genome sequencing of an Anaerocolumna strain isolated from anoxic soil subjected to BSD treatment.</title>
        <authorList>
            <person name="Uek A."/>
            <person name="Tonouchi A."/>
        </authorList>
    </citation>
    <scope>NUCLEOTIDE SEQUENCE [LARGE SCALE GENOMIC DNA]</scope>
    <source>
        <strain evidence="3 4">CTTW</strain>
    </source>
</reference>
<organism evidence="3 4">
    <name type="scientific">Anaerocolumna chitinilytica</name>
    <dbReference type="NCBI Taxonomy" id="1727145"/>
    <lineage>
        <taxon>Bacteria</taxon>
        <taxon>Bacillati</taxon>
        <taxon>Bacillota</taxon>
        <taxon>Clostridia</taxon>
        <taxon>Lachnospirales</taxon>
        <taxon>Lachnospiraceae</taxon>
        <taxon>Anaerocolumna</taxon>
    </lineage>
</organism>
<dbReference type="GO" id="GO:0016020">
    <property type="term" value="C:membrane"/>
    <property type="evidence" value="ECO:0007669"/>
    <property type="project" value="InterPro"/>
</dbReference>
<dbReference type="EMBL" id="AP023368">
    <property type="protein sequence ID" value="BCJ98398.1"/>
    <property type="molecule type" value="Genomic_DNA"/>
</dbReference>
<dbReference type="InterPro" id="IPR000045">
    <property type="entry name" value="Prepilin_IV_endopep_pep"/>
</dbReference>
<keyword evidence="1" id="KW-0812">Transmembrane</keyword>
<evidence type="ECO:0000256" key="1">
    <source>
        <dbReference type="SAM" id="Phobius"/>
    </source>
</evidence>
<keyword evidence="1" id="KW-1133">Transmembrane helix</keyword>
<accession>A0A7I8DIT3</accession>
<dbReference type="AlphaFoldDB" id="A0A7I8DIT3"/>
<feature type="transmembrane region" description="Helical" evidence="1">
    <location>
        <begin position="75"/>
        <end position="104"/>
    </location>
</feature>
<dbReference type="KEGG" id="acht:bsdcttw_14390"/>
<dbReference type="Gene3D" id="1.20.120.1220">
    <property type="match status" value="1"/>
</dbReference>
<name>A0A7I8DIT3_9FIRM</name>
<dbReference type="Pfam" id="PF01478">
    <property type="entry name" value="Peptidase_A24"/>
    <property type="match status" value="1"/>
</dbReference>
<sequence length="139" mass="15537">MITLGLYFMILFYASVYDRKYMIVENRVHFVLFLLTILSGNMNLEKLLGAVVITIPLMLLTLYKDGIGGGDIKYLFFNTLFLGFSAAYTGIVAGLSVAVLYALFTKNRSGKSKYQRKIPLVPFLSTGFLLSILLRATVT</sequence>
<proteinExistence type="predicted"/>
<gene>
    <name evidence="3" type="ORF">bsdcttw_14390</name>
</gene>
<dbReference type="GO" id="GO:0004190">
    <property type="term" value="F:aspartic-type endopeptidase activity"/>
    <property type="evidence" value="ECO:0007669"/>
    <property type="project" value="InterPro"/>
</dbReference>
<dbReference type="RefSeq" id="WP_207726512.1">
    <property type="nucleotide sequence ID" value="NZ_AP023368.1"/>
</dbReference>